<keyword evidence="3" id="KW-0378">Hydrolase</keyword>
<dbReference type="GO" id="GO:0016788">
    <property type="term" value="F:hydrolase activity, acting on ester bonds"/>
    <property type="evidence" value="ECO:0007669"/>
    <property type="project" value="InterPro"/>
</dbReference>
<dbReference type="Gene3D" id="3.40.50.1110">
    <property type="entry name" value="SGNH hydrolase"/>
    <property type="match status" value="2"/>
</dbReference>
<dbReference type="InterPro" id="IPR036514">
    <property type="entry name" value="SGNH_hydro_sf"/>
</dbReference>
<sequence length="316" mass="34876">MASRCIVLLTTLLLLLGSFLLLEISSASSSPCSFPAIFNFGDSNSDTGGLSAAFGAAPPPHGETFFGAPAGRYCDGRLIVDFIGIFKDVLPPQDYFSRALYTFDIGQNDLTAGYVNNMTTEEVKTAIPDILSKFVIVIKSVYGQGGRFFWIHNTGPFGCLPYVIERFPIRAPEVDRIGCGTPFNDVAQLFNAKLKQTVYKLRKDLPDAVFTYVDVYTVKYSLMKRARKLGFDDPLLACCGHGGRYNYNIHWGCGSKIKVNGTEVVIGKACENPLKRVCWDGVHYTEAANKWVYDRIVEGAFSDPPVPLRMACQRQA</sequence>
<proteinExistence type="inferred from homology"/>
<accession>A0AAQ3KLX2</accession>
<name>A0AAQ3KLX2_9LILI</name>
<organism evidence="6 7">
    <name type="scientific">Canna indica</name>
    <name type="common">Indian-shot</name>
    <dbReference type="NCBI Taxonomy" id="4628"/>
    <lineage>
        <taxon>Eukaryota</taxon>
        <taxon>Viridiplantae</taxon>
        <taxon>Streptophyta</taxon>
        <taxon>Embryophyta</taxon>
        <taxon>Tracheophyta</taxon>
        <taxon>Spermatophyta</taxon>
        <taxon>Magnoliopsida</taxon>
        <taxon>Liliopsida</taxon>
        <taxon>Zingiberales</taxon>
        <taxon>Cannaceae</taxon>
        <taxon>Canna</taxon>
    </lineage>
</organism>
<keyword evidence="4" id="KW-0325">Glycoprotein</keyword>
<comment type="similarity">
    <text evidence="1">Belongs to the 'GDSL' lipolytic enzyme family.</text>
</comment>
<keyword evidence="7" id="KW-1185">Reference proteome</keyword>
<reference evidence="6 7" key="1">
    <citation type="submission" date="2023-10" db="EMBL/GenBank/DDBJ databases">
        <title>Chromosome-scale genome assembly provides insights into flower coloration mechanisms of Canna indica.</title>
        <authorList>
            <person name="Li C."/>
        </authorList>
    </citation>
    <scope>NUCLEOTIDE SEQUENCE [LARGE SCALE GENOMIC DNA]</scope>
    <source>
        <tissue evidence="6">Flower</tissue>
    </source>
</reference>
<feature type="signal peptide" evidence="5">
    <location>
        <begin position="1"/>
        <end position="27"/>
    </location>
</feature>
<gene>
    <name evidence="6" type="ORF">Cni_G20090</name>
</gene>
<dbReference type="Proteomes" id="UP001327560">
    <property type="component" value="Chromosome 6"/>
</dbReference>
<dbReference type="SUPFAM" id="SSF52266">
    <property type="entry name" value="SGNH hydrolase"/>
    <property type="match status" value="1"/>
</dbReference>
<evidence type="ECO:0000313" key="6">
    <source>
        <dbReference type="EMBL" id="WOL11328.1"/>
    </source>
</evidence>
<evidence type="ECO:0000256" key="2">
    <source>
        <dbReference type="ARBA" id="ARBA00022729"/>
    </source>
</evidence>
<protein>
    <recommendedName>
        <fullName evidence="8">GDSL esterase/lipase</fullName>
    </recommendedName>
</protein>
<dbReference type="InterPro" id="IPR001087">
    <property type="entry name" value="GDSL"/>
</dbReference>
<feature type="chain" id="PRO_5042967386" description="GDSL esterase/lipase" evidence="5">
    <location>
        <begin position="28"/>
        <end position="316"/>
    </location>
</feature>
<dbReference type="PANTHER" id="PTHR22835">
    <property type="entry name" value="ZINC FINGER FYVE DOMAIN CONTAINING PROTEIN"/>
    <property type="match status" value="1"/>
</dbReference>
<evidence type="ECO:0000256" key="1">
    <source>
        <dbReference type="ARBA" id="ARBA00008668"/>
    </source>
</evidence>
<evidence type="ECO:0000256" key="5">
    <source>
        <dbReference type="SAM" id="SignalP"/>
    </source>
</evidence>
<dbReference type="CDD" id="cd01837">
    <property type="entry name" value="SGNH_plant_lipase_like"/>
    <property type="match status" value="1"/>
</dbReference>
<dbReference type="EMBL" id="CP136895">
    <property type="protein sequence ID" value="WOL11328.1"/>
    <property type="molecule type" value="Genomic_DNA"/>
</dbReference>
<dbReference type="Pfam" id="PF00657">
    <property type="entry name" value="Lipase_GDSL"/>
    <property type="match status" value="1"/>
</dbReference>
<evidence type="ECO:0000256" key="4">
    <source>
        <dbReference type="ARBA" id="ARBA00023180"/>
    </source>
</evidence>
<evidence type="ECO:0000313" key="7">
    <source>
        <dbReference type="Proteomes" id="UP001327560"/>
    </source>
</evidence>
<keyword evidence="2 5" id="KW-0732">Signal</keyword>
<dbReference type="PANTHER" id="PTHR22835:SF588">
    <property type="entry name" value="ALPHA-L-FUCOSIDASE 3"/>
    <property type="match status" value="1"/>
</dbReference>
<dbReference type="InterPro" id="IPR035669">
    <property type="entry name" value="SGNH_plant_lipase-like"/>
</dbReference>
<dbReference type="AlphaFoldDB" id="A0AAQ3KLX2"/>
<evidence type="ECO:0008006" key="8">
    <source>
        <dbReference type="Google" id="ProtNLM"/>
    </source>
</evidence>
<evidence type="ECO:0000256" key="3">
    <source>
        <dbReference type="ARBA" id="ARBA00022801"/>
    </source>
</evidence>